<dbReference type="GO" id="GO:0005829">
    <property type="term" value="C:cytosol"/>
    <property type="evidence" value="ECO:0007669"/>
    <property type="project" value="TreeGrafter"/>
</dbReference>
<dbReference type="OrthoDB" id="1093at2759"/>
<dbReference type="Pfam" id="PF22037">
    <property type="entry name" value="PSD13_N"/>
    <property type="match status" value="1"/>
</dbReference>
<gene>
    <name evidence="5" type="primary">Contig6722.g7192</name>
    <name evidence="5" type="ORF">STYLEM_14900</name>
</gene>
<dbReference type="GO" id="GO:0008541">
    <property type="term" value="C:proteasome regulatory particle, lid subcomplex"/>
    <property type="evidence" value="ECO:0007669"/>
    <property type="project" value="TreeGrafter"/>
</dbReference>
<protein>
    <submittedName>
        <fullName evidence="5">26s proteasome non-atpase regulatory subunit 13-like</fullName>
    </submittedName>
</protein>
<evidence type="ECO:0000256" key="1">
    <source>
        <dbReference type="ARBA" id="ARBA00006207"/>
    </source>
</evidence>
<reference evidence="5 6" key="1">
    <citation type="submission" date="2014-06" db="EMBL/GenBank/DDBJ databases">
        <authorList>
            <person name="Swart Estienne"/>
        </authorList>
    </citation>
    <scope>NUCLEOTIDE SEQUENCE [LARGE SCALE GENOMIC DNA]</scope>
    <source>
        <strain evidence="5 6">130c</strain>
    </source>
</reference>
<evidence type="ECO:0000313" key="6">
    <source>
        <dbReference type="Proteomes" id="UP000039865"/>
    </source>
</evidence>
<dbReference type="OMA" id="SFEDYWE"/>
<dbReference type="Proteomes" id="UP000039865">
    <property type="component" value="Unassembled WGS sequence"/>
</dbReference>
<organism evidence="5 6">
    <name type="scientific">Stylonychia lemnae</name>
    <name type="common">Ciliate</name>
    <dbReference type="NCBI Taxonomy" id="5949"/>
    <lineage>
        <taxon>Eukaryota</taxon>
        <taxon>Sar</taxon>
        <taxon>Alveolata</taxon>
        <taxon>Ciliophora</taxon>
        <taxon>Intramacronucleata</taxon>
        <taxon>Spirotrichea</taxon>
        <taxon>Stichotrichia</taxon>
        <taxon>Sporadotrichida</taxon>
        <taxon>Oxytrichidae</taxon>
        <taxon>Stylonychinae</taxon>
        <taxon>Stylonychia</taxon>
    </lineage>
</organism>
<dbReference type="AlphaFoldDB" id="A0A078AYE5"/>
<dbReference type="InterPro" id="IPR054179">
    <property type="entry name" value="PSD13_N"/>
</dbReference>
<dbReference type="GO" id="GO:0006511">
    <property type="term" value="P:ubiquitin-dependent protein catabolic process"/>
    <property type="evidence" value="ECO:0007669"/>
    <property type="project" value="TreeGrafter"/>
</dbReference>
<evidence type="ECO:0000259" key="4">
    <source>
        <dbReference type="PROSITE" id="PS50250"/>
    </source>
</evidence>
<dbReference type="FunCoup" id="A0A078AYE5">
    <property type="interactions" value="736"/>
</dbReference>
<feature type="coiled-coil region" evidence="3">
    <location>
        <begin position="353"/>
        <end position="380"/>
    </location>
</feature>
<evidence type="ECO:0000256" key="3">
    <source>
        <dbReference type="SAM" id="Coils"/>
    </source>
</evidence>
<dbReference type="SUPFAM" id="SSF46785">
    <property type="entry name" value="Winged helix' DNA-binding domain"/>
    <property type="match status" value="1"/>
</dbReference>
<dbReference type="GO" id="GO:0005198">
    <property type="term" value="F:structural molecule activity"/>
    <property type="evidence" value="ECO:0007669"/>
    <property type="project" value="TreeGrafter"/>
</dbReference>
<dbReference type="InterPro" id="IPR036390">
    <property type="entry name" value="WH_DNA-bd_sf"/>
</dbReference>
<dbReference type="Pfam" id="PF01399">
    <property type="entry name" value="PCI"/>
    <property type="match status" value="1"/>
</dbReference>
<keyword evidence="2 5" id="KW-0647">Proteasome</keyword>
<dbReference type="InterPro" id="IPR000717">
    <property type="entry name" value="PCI_dom"/>
</dbReference>
<dbReference type="EMBL" id="CCKQ01014072">
    <property type="protein sequence ID" value="CDW85813.1"/>
    <property type="molecule type" value="Genomic_DNA"/>
</dbReference>
<dbReference type="GO" id="GO:0005634">
    <property type="term" value="C:nucleus"/>
    <property type="evidence" value="ECO:0007669"/>
    <property type="project" value="TreeGrafter"/>
</dbReference>
<dbReference type="PANTHER" id="PTHR10539:SF0">
    <property type="entry name" value="26S PROTEASOME NON-ATPASE REGULATORY SUBUNIT 13"/>
    <property type="match status" value="1"/>
</dbReference>
<name>A0A078AYE5_STYLE</name>
<evidence type="ECO:0000313" key="5">
    <source>
        <dbReference type="EMBL" id="CDW85813.1"/>
    </source>
</evidence>
<proteinExistence type="inferred from homology"/>
<dbReference type="InterPro" id="IPR035298">
    <property type="entry name" value="PSMD13"/>
</dbReference>
<keyword evidence="3" id="KW-0175">Coiled coil</keyword>
<feature type="domain" description="PCI" evidence="4">
    <location>
        <begin position="171"/>
        <end position="345"/>
    </location>
</feature>
<dbReference type="InParanoid" id="A0A078AYE5"/>
<comment type="similarity">
    <text evidence="1">Belongs to the proteasome subunit S11 family.</text>
</comment>
<accession>A0A078AYE5</accession>
<dbReference type="SMART" id="SM00088">
    <property type="entry name" value="PINT"/>
    <property type="match status" value="1"/>
</dbReference>
<dbReference type="PANTHER" id="PTHR10539">
    <property type="entry name" value="26S PROTEASOME NON-ATPASE REGULATORY SUBUNIT 13"/>
    <property type="match status" value="1"/>
</dbReference>
<keyword evidence="6" id="KW-1185">Reference proteome</keyword>
<sequence>MISQSVLQCLDTHSRKFPQLQGSIELVTGTYKEKLWHQLTDALLNYTNERIFDEGQDLIDLYNVLIKDLTVRVNPLKYALITISVSRQFTDLEQSIEFLDAAKNRLNGKQDAVFLCQIGKAEKKLQLGLHHDCFEILNEVKKSLEQLSDVDPKVYAHLSKTFALYYRRKEDHENFYKSSLQYLAYTPASELSHEEKRDWSIKMGMSVLLGKNIYNIAELLDKEILQSLNGTDFEWLNELLQNLGRGLITEFSNAVNKHHEYITRFSAINKELQNLQMKVKIINFLELLFACDKDDRSLKFDRIAQSCQIQVNEVEFLIMKAMSLELVKGQIDEVDQVVHIDWILPRYLSRSHIEIMVNKIQLWEQKMEEVIKQVEGQSEELLGH</sequence>
<dbReference type="PROSITE" id="PS50250">
    <property type="entry name" value="PCI"/>
    <property type="match status" value="1"/>
</dbReference>
<evidence type="ECO:0000256" key="2">
    <source>
        <dbReference type="ARBA" id="ARBA00022942"/>
    </source>
</evidence>